<dbReference type="PANTHER" id="PTHR48261">
    <property type="entry name" value="ACETYLGLUCOSAMINYLTRANSFERASE"/>
    <property type="match status" value="1"/>
</dbReference>
<proteinExistence type="predicted"/>
<comment type="subcellular location">
    <subcellularLocation>
        <location evidence="1">Membrane</location>
    </subcellularLocation>
</comment>
<dbReference type="OrthoDB" id="5954868at2759"/>
<feature type="region of interest" description="Disordered" evidence="5">
    <location>
        <begin position="15"/>
        <end position="36"/>
    </location>
</feature>
<dbReference type="Pfam" id="PF09258">
    <property type="entry name" value="Glyco_transf_64"/>
    <property type="match status" value="1"/>
</dbReference>
<dbReference type="AlphaFoldDB" id="A0A448Z665"/>
<keyword evidence="9" id="KW-1185">Reference proteome</keyword>
<dbReference type="EMBL" id="CAACVS010000129">
    <property type="protein sequence ID" value="VEU37523.1"/>
    <property type="molecule type" value="Genomic_DNA"/>
</dbReference>
<keyword evidence="3 6" id="KW-0472">Membrane</keyword>
<dbReference type="Gene3D" id="3.90.550.10">
    <property type="entry name" value="Spore Coat Polysaccharide Biosynthesis Protein SpsA, Chain A"/>
    <property type="match status" value="1"/>
</dbReference>
<protein>
    <recommendedName>
        <fullName evidence="7">Glycosyl transferase 64 domain-containing protein</fullName>
    </recommendedName>
</protein>
<keyword evidence="6" id="KW-0812">Transmembrane</keyword>
<evidence type="ECO:0000313" key="8">
    <source>
        <dbReference type="EMBL" id="VEU37523.1"/>
    </source>
</evidence>
<organism evidence="8 9">
    <name type="scientific">Pseudo-nitzschia multistriata</name>
    <dbReference type="NCBI Taxonomy" id="183589"/>
    <lineage>
        <taxon>Eukaryota</taxon>
        <taxon>Sar</taxon>
        <taxon>Stramenopiles</taxon>
        <taxon>Ochrophyta</taxon>
        <taxon>Bacillariophyta</taxon>
        <taxon>Bacillariophyceae</taxon>
        <taxon>Bacillariophycidae</taxon>
        <taxon>Bacillariales</taxon>
        <taxon>Bacillariaceae</taxon>
        <taxon>Pseudo-nitzschia</taxon>
    </lineage>
</organism>
<name>A0A448Z665_9STRA</name>
<dbReference type="GO" id="GO:0016757">
    <property type="term" value="F:glycosyltransferase activity"/>
    <property type="evidence" value="ECO:0007669"/>
    <property type="project" value="InterPro"/>
</dbReference>
<feature type="transmembrane region" description="Helical" evidence="6">
    <location>
        <begin position="60"/>
        <end position="78"/>
    </location>
</feature>
<sequence length="451" mass="50691">MIAYRKHLLARNRGHTGEKITLQPPTPGDAKGKHTRTAGLSSCVRRLAMKFRFYSNKTMFSIKTIALVVLALVCVGIWDRFFYRTGCVRLGGDQPWLPSLSSPLLPPPHPSTFAVVINTYRRPERLRKTVRHYAETCGRRYGVGRVFVVWADQHIEPPTDDFFWGTGGPPLRALQGYNNGDDTATGSDANRVPVEVLKKHKNSLNVRFEPIPQLQTRAGTTSVFMVDDDVRVACPSLVEAFSVWRENPDTMVGFYPRLALPPIRKHDTNPYDAPAGHGDLLYHLWPKVYLAQKFNIILTKASFLHSRYLELYTSDDSFPREIKDYVDEHMNCEDIAMSVLVANYTNQYRTTSKDHTDGSTQNPSRPVLYVEGSVSDVGMFGGISSGPGHFATRTNCLNEITSIVRARGWGSPLERDFDLVENSCGQHSPGFWWQSAPSNSLEWLGLVNVLS</sequence>
<dbReference type="GO" id="GO:0016020">
    <property type="term" value="C:membrane"/>
    <property type="evidence" value="ECO:0007669"/>
    <property type="project" value="UniProtKB-SubCell"/>
</dbReference>
<evidence type="ECO:0000313" key="9">
    <source>
        <dbReference type="Proteomes" id="UP000291116"/>
    </source>
</evidence>
<dbReference type="PANTHER" id="PTHR48261:SF2">
    <property type="entry name" value="ACETYLGLUCOSAMINYLTRANSFERASE"/>
    <property type="match status" value="1"/>
</dbReference>
<dbReference type="InterPro" id="IPR015338">
    <property type="entry name" value="GT64_dom"/>
</dbReference>
<dbReference type="SUPFAM" id="SSF53448">
    <property type="entry name" value="Nucleotide-diphospho-sugar transferases"/>
    <property type="match status" value="1"/>
</dbReference>
<dbReference type="InterPro" id="IPR029044">
    <property type="entry name" value="Nucleotide-diphossugar_trans"/>
</dbReference>
<feature type="domain" description="Glycosyl transferase 64" evidence="7">
    <location>
        <begin position="113"/>
        <end position="404"/>
    </location>
</feature>
<dbReference type="InterPro" id="IPR004263">
    <property type="entry name" value="Exostosin"/>
</dbReference>
<evidence type="ECO:0000256" key="4">
    <source>
        <dbReference type="ARBA" id="ARBA00023157"/>
    </source>
</evidence>
<evidence type="ECO:0000256" key="5">
    <source>
        <dbReference type="SAM" id="MobiDB-lite"/>
    </source>
</evidence>
<keyword evidence="2" id="KW-0808">Transferase</keyword>
<evidence type="ECO:0000256" key="3">
    <source>
        <dbReference type="ARBA" id="ARBA00023136"/>
    </source>
</evidence>
<evidence type="ECO:0000256" key="1">
    <source>
        <dbReference type="ARBA" id="ARBA00004370"/>
    </source>
</evidence>
<evidence type="ECO:0000256" key="2">
    <source>
        <dbReference type="ARBA" id="ARBA00022679"/>
    </source>
</evidence>
<accession>A0A448Z665</accession>
<gene>
    <name evidence="8" type="ORF">PSNMU_V1.4_AUG-EV-PASAV3_0043230</name>
</gene>
<evidence type="ECO:0000256" key="6">
    <source>
        <dbReference type="SAM" id="Phobius"/>
    </source>
</evidence>
<evidence type="ECO:0000259" key="7">
    <source>
        <dbReference type="Pfam" id="PF09258"/>
    </source>
</evidence>
<reference evidence="8 9" key="1">
    <citation type="submission" date="2019-01" db="EMBL/GenBank/DDBJ databases">
        <authorList>
            <person name="Ferrante I. M."/>
        </authorList>
    </citation>
    <scope>NUCLEOTIDE SEQUENCE [LARGE SCALE GENOMIC DNA]</scope>
    <source>
        <strain evidence="8 9">B856</strain>
    </source>
</reference>
<dbReference type="Proteomes" id="UP000291116">
    <property type="component" value="Unassembled WGS sequence"/>
</dbReference>
<keyword evidence="4" id="KW-1015">Disulfide bond</keyword>
<keyword evidence="6" id="KW-1133">Transmembrane helix</keyword>